<dbReference type="Pfam" id="PF00440">
    <property type="entry name" value="TetR_N"/>
    <property type="match status" value="1"/>
</dbReference>
<dbReference type="Proteomes" id="UP000248057">
    <property type="component" value="Unassembled WGS sequence"/>
</dbReference>
<dbReference type="GO" id="GO:0003677">
    <property type="term" value="F:DNA binding"/>
    <property type="evidence" value="ECO:0007669"/>
    <property type="project" value="UniProtKB-UniRule"/>
</dbReference>
<evidence type="ECO:0000313" key="5">
    <source>
        <dbReference type="Proteomes" id="UP000248057"/>
    </source>
</evidence>
<accession>A0A2V3Y141</accession>
<dbReference type="EMBL" id="QJKD01000009">
    <property type="protein sequence ID" value="PXX51813.1"/>
    <property type="molecule type" value="Genomic_DNA"/>
</dbReference>
<dbReference type="RefSeq" id="WP_110324128.1">
    <property type="nucleotide sequence ID" value="NZ_JAQETU010000008.1"/>
</dbReference>
<dbReference type="PROSITE" id="PS50977">
    <property type="entry name" value="HTH_TETR_2"/>
    <property type="match status" value="1"/>
</dbReference>
<evidence type="ECO:0000256" key="1">
    <source>
        <dbReference type="ARBA" id="ARBA00023125"/>
    </source>
</evidence>
<feature type="domain" description="HTH tetR-type" evidence="3">
    <location>
        <begin position="10"/>
        <end position="70"/>
    </location>
</feature>
<dbReference type="SUPFAM" id="SSF46689">
    <property type="entry name" value="Homeodomain-like"/>
    <property type="match status" value="1"/>
</dbReference>
<organism evidence="4 5">
    <name type="scientific">Hungatella effluvii</name>
    <dbReference type="NCBI Taxonomy" id="1096246"/>
    <lineage>
        <taxon>Bacteria</taxon>
        <taxon>Bacillati</taxon>
        <taxon>Bacillota</taxon>
        <taxon>Clostridia</taxon>
        <taxon>Lachnospirales</taxon>
        <taxon>Lachnospiraceae</taxon>
        <taxon>Hungatella</taxon>
    </lineage>
</organism>
<keyword evidence="1 2" id="KW-0238">DNA-binding</keyword>
<dbReference type="InterPro" id="IPR050624">
    <property type="entry name" value="HTH-type_Tx_Regulator"/>
</dbReference>
<reference evidence="4 5" key="1">
    <citation type="submission" date="2018-05" db="EMBL/GenBank/DDBJ databases">
        <title>Genomic Encyclopedia of Type Strains, Phase IV (KMG-IV): sequencing the most valuable type-strain genomes for metagenomic binning, comparative biology and taxonomic classification.</title>
        <authorList>
            <person name="Goeker M."/>
        </authorList>
    </citation>
    <scope>NUCLEOTIDE SEQUENCE [LARGE SCALE GENOMIC DNA]</scope>
    <source>
        <strain evidence="4 5">DSM 24995</strain>
    </source>
</reference>
<dbReference type="InterPro" id="IPR039532">
    <property type="entry name" value="TetR_C_Firmicutes"/>
</dbReference>
<dbReference type="Pfam" id="PF14278">
    <property type="entry name" value="TetR_C_8"/>
    <property type="match status" value="1"/>
</dbReference>
<name>A0A2V3Y141_9FIRM</name>
<gene>
    <name evidence="4" type="ORF">DFR60_109217</name>
</gene>
<protein>
    <submittedName>
        <fullName evidence="4">TetR family transcriptional regulator</fullName>
    </submittedName>
</protein>
<dbReference type="GeneID" id="86062854"/>
<dbReference type="InterPro" id="IPR009057">
    <property type="entry name" value="Homeodomain-like_sf"/>
</dbReference>
<dbReference type="PANTHER" id="PTHR43479">
    <property type="entry name" value="ACREF/ENVCD OPERON REPRESSOR-RELATED"/>
    <property type="match status" value="1"/>
</dbReference>
<evidence type="ECO:0000256" key="2">
    <source>
        <dbReference type="PROSITE-ProRule" id="PRU00335"/>
    </source>
</evidence>
<dbReference type="AlphaFoldDB" id="A0A2V3Y141"/>
<proteinExistence type="predicted"/>
<evidence type="ECO:0000259" key="3">
    <source>
        <dbReference type="PROSITE" id="PS50977"/>
    </source>
</evidence>
<dbReference type="InterPro" id="IPR001647">
    <property type="entry name" value="HTH_TetR"/>
</dbReference>
<dbReference type="PANTHER" id="PTHR43479:SF7">
    <property type="entry name" value="TETR-FAMILY TRANSCRIPTIONAL REGULATOR"/>
    <property type="match status" value="1"/>
</dbReference>
<feature type="DNA-binding region" description="H-T-H motif" evidence="2">
    <location>
        <begin position="33"/>
        <end position="52"/>
    </location>
</feature>
<keyword evidence="5" id="KW-1185">Reference proteome</keyword>
<evidence type="ECO:0000313" key="4">
    <source>
        <dbReference type="EMBL" id="PXX51813.1"/>
    </source>
</evidence>
<sequence>MNTKNNQRYRETEIRMDAAMLELMKHTEFEKITVKKICETAEVNRSTFYAHFTDIYDMLDRMEDFLHQELLESYPSHSNPEDLPFSDPLILLFLQHIRKHQYFYRIALQTRRAFPLKQGFEPMWNLILKPRCQAAGITSEDEMMYYFVYFQAGFTMVVKRWVDTGCKESESRIAQTLKNCIPAVWQTSKGDLE</sequence>
<dbReference type="Gene3D" id="1.10.357.10">
    <property type="entry name" value="Tetracycline Repressor, domain 2"/>
    <property type="match status" value="1"/>
</dbReference>
<comment type="caution">
    <text evidence="4">The sequence shown here is derived from an EMBL/GenBank/DDBJ whole genome shotgun (WGS) entry which is preliminary data.</text>
</comment>